<dbReference type="GO" id="GO:0016747">
    <property type="term" value="F:acyltransferase activity, transferring groups other than amino-acyl groups"/>
    <property type="evidence" value="ECO:0007669"/>
    <property type="project" value="InterPro"/>
</dbReference>
<evidence type="ECO:0000256" key="1">
    <source>
        <dbReference type="ARBA" id="ARBA00022679"/>
    </source>
</evidence>
<dbReference type="PANTHER" id="PTHR43877">
    <property type="entry name" value="AMINOALKYLPHOSPHONATE N-ACETYLTRANSFERASE-RELATED-RELATED"/>
    <property type="match status" value="1"/>
</dbReference>
<dbReference type="PROSITE" id="PS51186">
    <property type="entry name" value="GNAT"/>
    <property type="match status" value="1"/>
</dbReference>
<dbReference type="InterPro" id="IPR016181">
    <property type="entry name" value="Acyl_CoA_acyltransferase"/>
</dbReference>
<dbReference type="AlphaFoldDB" id="A0A0D1W2N5"/>
<dbReference type="SUPFAM" id="SSF55729">
    <property type="entry name" value="Acyl-CoA N-acyltransferases (Nat)"/>
    <property type="match status" value="1"/>
</dbReference>
<organism evidence="4 6">
    <name type="scientific">Aneurinibacillus migulanus</name>
    <name type="common">Bacillus migulanus</name>
    <dbReference type="NCBI Taxonomy" id="47500"/>
    <lineage>
        <taxon>Bacteria</taxon>
        <taxon>Bacillati</taxon>
        <taxon>Bacillota</taxon>
        <taxon>Bacilli</taxon>
        <taxon>Bacillales</taxon>
        <taxon>Paenibacillaceae</taxon>
        <taxon>Aneurinibacillus group</taxon>
        <taxon>Aneurinibacillus</taxon>
    </lineage>
</organism>
<feature type="domain" description="N-acetyltransferase" evidence="3">
    <location>
        <begin position="4"/>
        <end position="150"/>
    </location>
</feature>
<dbReference type="EMBL" id="LGUG01000004">
    <property type="protein sequence ID" value="KON96136.1"/>
    <property type="molecule type" value="Genomic_DNA"/>
</dbReference>
<dbReference type="OrthoDB" id="9792929at2"/>
<dbReference type="Gene3D" id="3.40.630.30">
    <property type="match status" value="1"/>
</dbReference>
<accession>A0A0D1W2N5</accession>
<dbReference type="RefSeq" id="WP_043068861.1">
    <property type="nucleotide sequence ID" value="NZ_BJOA01000227.1"/>
</dbReference>
<dbReference type="CDD" id="cd04301">
    <property type="entry name" value="NAT_SF"/>
    <property type="match status" value="1"/>
</dbReference>
<name>A0A0D1W2N5_ANEMI</name>
<evidence type="ECO:0000313" key="5">
    <source>
        <dbReference type="EMBL" id="SDI72765.1"/>
    </source>
</evidence>
<dbReference type="InterPro" id="IPR000182">
    <property type="entry name" value="GNAT_dom"/>
</dbReference>
<dbReference type="PANTHER" id="PTHR43877:SF1">
    <property type="entry name" value="ACETYLTRANSFERASE"/>
    <property type="match status" value="1"/>
</dbReference>
<dbReference type="EMBL" id="FNED01000007">
    <property type="protein sequence ID" value="SDI72765.1"/>
    <property type="molecule type" value="Genomic_DNA"/>
</dbReference>
<reference evidence="4 6" key="1">
    <citation type="submission" date="2015-07" db="EMBL/GenBank/DDBJ databases">
        <title>Fjat-14205 dsm 2895.</title>
        <authorList>
            <person name="Liu B."/>
            <person name="Wang J."/>
            <person name="Zhu Y."/>
            <person name="Liu G."/>
            <person name="Chen Q."/>
            <person name="Chen Z."/>
            <person name="Lan J."/>
            <person name="Che J."/>
            <person name="Ge C."/>
            <person name="Shi H."/>
            <person name="Pan Z."/>
            <person name="Liu X."/>
        </authorList>
    </citation>
    <scope>NUCLEOTIDE SEQUENCE [LARGE SCALE GENOMIC DNA]</scope>
    <source>
        <strain evidence="4 6">DSM 2895</strain>
    </source>
</reference>
<gene>
    <name evidence="4" type="ORF">AF333_12230</name>
    <name evidence="5" type="ORF">SAMN04487909_10716</name>
</gene>
<evidence type="ECO:0000313" key="4">
    <source>
        <dbReference type="EMBL" id="KON96136.1"/>
    </source>
</evidence>
<evidence type="ECO:0000259" key="3">
    <source>
        <dbReference type="PROSITE" id="PS51186"/>
    </source>
</evidence>
<dbReference type="Proteomes" id="UP000182836">
    <property type="component" value="Unassembled WGS sequence"/>
</dbReference>
<sequence>MSEIKIRNAQLTDISELTSLIYGYLEFYKRPIPPKEKIEEMITYLINHPEEGFQLVAEENGGLIGFTTVNAIWSTTRMQKIALLNDLFIDPERRKKGAGETLLTSTIQLAKEKGYPLVRLLTAADNVIAQSLYDKTGGNAPGWKVYDYQL</sequence>
<proteinExistence type="predicted"/>
<reference evidence="5 7" key="2">
    <citation type="submission" date="2016-10" db="EMBL/GenBank/DDBJ databases">
        <authorList>
            <person name="de Groot N.N."/>
        </authorList>
    </citation>
    <scope>NUCLEOTIDE SEQUENCE [LARGE SCALE GENOMIC DNA]</scope>
    <source>
        <strain evidence="5 7">DSM 2895</strain>
    </source>
</reference>
<keyword evidence="5" id="KW-0689">Ribosomal protein</keyword>
<dbReference type="GO" id="GO:0005840">
    <property type="term" value="C:ribosome"/>
    <property type="evidence" value="ECO:0007669"/>
    <property type="project" value="UniProtKB-KW"/>
</dbReference>
<keyword evidence="2" id="KW-0012">Acyltransferase</keyword>
<dbReference type="Proteomes" id="UP000037269">
    <property type="component" value="Unassembled WGS sequence"/>
</dbReference>
<dbReference type="Pfam" id="PF00583">
    <property type="entry name" value="Acetyltransf_1"/>
    <property type="match status" value="1"/>
</dbReference>
<keyword evidence="1" id="KW-0808">Transferase</keyword>
<dbReference type="PATRIC" id="fig|47500.12.peg.1847"/>
<dbReference type="GeneID" id="42305943"/>
<evidence type="ECO:0000256" key="2">
    <source>
        <dbReference type="ARBA" id="ARBA00023315"/>
    </source>
</evidence>
<keyword evidence="5" id="KW-0687">Ribonucleoprotein</keyword>
<evidence type="ECO:0000313" key="6">
    <source>
        <dbReference type="Proteomes" id="UP000037269"/>
    </source>
</evidence>
<evidence type="ECO:0000313" key="7">
    <source>
        <dbReference type="Proteomes" id="UP000182836"/>
    </source>
</evidence>
<dbReference type="InterPro" id="IPR050832">
    <property type="entry name" value="Bact_Acetyltransf"/>
</dbReference>
<keyword evidence="6" id="KW-1185">Reference proteome</keyword>
<protein>
    <submittedName>
        <fullName evidence="5">Ribosomal protein S18 acetylase RimI</fullName>
    </submittedName>
</protein>